<dbReference type="AlphaFoldDB" id="A0A1H6UEP4"/>
<proteinExistence type="predicted"/>
<evidence type="ECO:0000313" key="1">
    <source>
        <dbReference type="EMBL" id="SEI89144.1"/>
    </source>
</evidence>
<dbReference type="EMBL" id="FNYC01000003">
    <property type="protein sequence ID" value="SEI89144.1"/>
    <property type="molecule type" value="Genomic_DNA"/>
</dbReference>
<organism evidence="1 2">
    <name type="scientific">Frateuria terrea</name>
    <dbReference type="NCBI Taxonomy" id="529704"/>
    <lineage>
        <taxon>Bacteria</taxon>
        <taxon>Pseudomonadati</taxon>
        <taxon>Pseudomonadota</taxon>
        <taxon>Gammaproteobacteria</taxon>
        <taxon>Lysobacterales</taxon>
        <taxon>Rhodanobacteraceae</taxon>
        <taxon>Frateuria</taxon>
    </lineage>
</organism>
<reference evidence="1 2" key="1">
    <citation type="submission" date="2016-10" db="EMBL/GenBank/DDBJ databases">
        <authorList>
            <person name="de Groot N.N."/>
        </authorList>
    </citation>
    <scope>NUCLEOTIDE SEQUENCE [LARGE SCALE GENOMIC DNA]</scope>
    <source>
        <strain evidence="1 2">DSM 26515</strain>
    </source>
</reference>
<protein>
    <recommendedName>
        <fullName evidence="3">Prevent-host-death protein</fullName>
    </recommendedName>
</protein>
<dbReference type="Proteomes" id="UP000199420">
    <property type="component" value="Unassembled WGS sequence"/>
</dbReference>
<gene>
    <name evidence="1" type="ORF">SAMN04487997_1947</name>
</gene>
<evidence type="ECO:0000313" key="2">
    <source>
        <dbReference type="Proteomes" id="UP000199420"/>
    </source>
</evidence>
<keyword evidence="2" id="KW-1185">Reference proteome</keyword>
<name>A0A1H6UEP4_9GAMM</name>
<evidence type="ECO:0008006" key="3">
    <source>
        <dbReference type="Google" id="ProtNLM"/>
    </source>
</evidence>
<accession>A0A1H6UEP4</accession>
<sequence>MDRARLQCLRKTTATGRLPMTPTDPFAWLDDALRQEILAALHPGESLQSFVTAAAQRQLAHRRCRREFLSRAIASSANAQQSGHYIPAGDVLARLEGILQSAANPLRPER</sequence>